<gene>
    <name evidence="2" type="ORF">SAMN06309945_2526</name>
</gene>
<dbReference type="Proteomes" id="UP000190857">
    <property type="component" value="Unassembled WGS sequence"/>
</dbReference>
<dbReference type="RefSeq" id="WP_079728562.1">
    <property type="nucleotide sequence ID" value="NZ_FUZP01000003.1"/>
</dbReference>
<protein>
    <recommendedName>
        <fullName evidence="1">DUF7882 domain-containing protein</fullName>
    </recommendedName>
</protein>
<accession>A0A1T5KV45</accession>
<evidence type="ECO:0000313" key="3">
    <source>
        <dbReference type="Proteomes" id="UP000190857"/>
    </source>
</evidence>
<name>A0A1T5KV45_9MICO</name>
<evidence type="ECO:0000259" key="1">
    <source>
        <dbReference type="Pfam" id="PF25355"/>
    </source>
</evidence>
<keyword evidence="3" id="KW-1185">Reference proteome</keyword>
<dbReference type="Pfam" id="PF25355">
    <property type="entry name" value="DUF7882"/>
    <property type="match status" value="1"/>
</dbReference>
<sequence>MGKLIYGIAPAIEIDDRGLRHLQVAIFTKLRRDERFTFSWGDEPLVGEDVALDGEEGRFGTVWLSSAASLYFSYDRHPSGPLNKAWVEALLEVANRTGGLRLVSEPAAT</sequence>
<dbReference type="AlphaFoldDB" id="A0A1T5KV45"/>
<dbReference type="STRING" id="123320.SAMN06309945_2526"/>
<dbReference type="OrthoDB" id="5114572at2"/>
<organism evidence="2 3">
    <name type="scientific">Okibacterium fritillariae</name>
    <dbReference type="NCBI Taxonomy" id="123320"/>
    <lineage>
        <taxon>Bacteria</taxon>
        <taxon>Bacillati</taxon>
        <taxon>Actinomycetota</taxon>
        <taxon>Actinomycetes</taxon>
        <taxon>Micrococcales</taxon>
        <taxon>Microbacteriaceae</taxon>
        <taxon>Okibacterium</taxon>
    </lineage>
</organism>
<reference evidence="2 3" key="1">
    <citation type="submission" date="2017-02" db="EMBL/GenBank/DDBJ databases">
        <authorList>
            <person name="Peterson S.W."/>
        </authorList>
    </citation>
    <scope>NUCLEOTIDE SEQUENCE [LARGE SCALE GENOMIC DNA]</scope>
    <source>
        <strain evidence="2 3">VKM Ac-2059</strain>
    </source>
</reference>
<feature type="domain" description="DUF7882" evidence="1">
    <location>
        <begin position="1"/>
        <end position="105"/>
    </location>
</feature>
<dbReference type="InterPro" id="IPR057204">
    <property type="entry name" value="DUF7882"/>
</dbReference>
<proteinExistence type="predicted"/>
<evidence type="ECO:0000313" key="2">
    <source>
        <dbReference type="EMBL" id="SKC67567.1"/>
    </source>
</evidence>
<dbReference type="EMBL" id="FUZP01000003">
    <property type="protein sequence ID" value="SKC67567.1"/>
    <property type="molecule type" value="Genomic_DNA"/>
</dbReference>